<dbReference type="AlphaFoldDB" id="A0A2S6ISV4"/>
<dbReference type="PANTHER" id="PTHR43355">
    <property type="entry name" value="FLAVIN REDUCTASE (NADPH)"/>
    <property type="match status" value="1"/>
</dbReference>
<dbReference type="OrthoDB" id="3191258at2"/>
<dbReference type="InterPro" id="IPR016040">
    <property type="entry name" value="NAD(P)-bd_dom"/>
</dbReference>
<dbReference type="RefSeq" id="WP_104432150.1">
    <property type="nucleotide sequence ID" value="NZ_PTJD01000004.1"/>
</dbReference>
<evidence type="ECO:0000313" key="3">
    <source>
        <dbReference type="Proteomes" id="UP000239485"/>
    </source>
</evidence>
<sequence length="213" mass="21914">MRIAVLGAAGSVGSRVVAEALARRHVVTAAVRRHDQLASLPAAATALVADAADAAAVTALAAGHDVVVLATRPPPGREDEHLRTTAAALAGSAGSGARLLVVGGAATLRVPGAGGRTAGEDPRYVPAQWRPVARASAAQLAACRAARDVDWTYLSPPAVLEPGVRTGRYRRGLDELLVGEDGSSRISVEDLAVALLDELEEPAHRRARFTVAH</sequence>
<feature type="domain" description="NAD(P)-binding" evidence="1">
    <location>
        <begin position="7"/>
        <end position="198"/>
    </location>
</feature>
<dbReference type="EMBL" id="PTJD01000004">
    <property type="protein sequence ID" value="PPK97327.1"/>
    <property type="molecule type" value="Genomic_DNA"/>
</dbReference>
<evidence type="ECO:0000259" key="1">
    <source>
        <dbReference type="Pfam" id="PF13460"/>
    </source>
</evidence>
<reference evidence="2 3" key="1">
    <citation type="submission" date="2018-02" db="EMBL/GenBank/DDBJ databases">
        <title>Genomic Encyclopedia of Archaeal and Bacterial Type Strains, Phase II (KMG-II): from individual species to whole genera.</title>
        <authorList>
            <person name="Goeker M."/>
        </authorList>
    </citation>
    <scope>NUCLEOTIDE SEQUENCE [LARGE SCALE GENOMIC DNA]</scope>
    <source>
        <strain evidence="2 3">DSM 22857</strain>
    </source>
</reference>
<name>A0A2S6ISV4_9ACTN</name>
<dbReference type="PANTHER" id="PTHR43355:SF2">
    <property type="entry name" value="FLAVIN REDUCTASE (NADPH)"/>
    <property type="match status" value="1"/>
</dbReference>
<gene>
    <name evidence="2" type="ORF">CLV92_104148</name>
</gene>
<dbReference type="SUPFAM" id="SSF51735">
    <property type="entry name" value="NAD(P)-binding Rossmann-fold domains"/>
    <property type="match status" value="1"/>
</dbReference>
<dbReference type="Gene3D" id="3.40.50.720">
    <property type="entry name" value="NAD(P)-binding Rossmann-like Domain"/>
    <property type="match status" value="1"/>
</dbReference>
<organism evidence="2 3">
    <name type="scientific">Kineococcus xinjiangensis</name>
    <dbReference type="NCBI Taxonomy" id="512762"/>
    <lineage>
        <taxon>Bacteria</taxon>
        <taxon>Bacillati</taxon>
        <taxon>Actinomycetota</taxon>
        <taxon>Actinomycetes</taxon>
        <taxon>Kineosporiales</taxon>
        <taxon>Kineosporiaceae</taxon>
        <taxon>Kineococcus</taxon>
    </lineage>
</organism>
<dbReference type="GO" id="GO:0016646">
    <property type="term" value="F:oxidoreductase activity, acting on the CH-NH group of donors, NAD or NADP as acceptor"/>
    <property type="evidence" value="ECO:0007669"/>
    <property type="project" value="TreeGrafter"/>
</dbReference>
<dbReference type="Proteomes" id="UP000239485">
    <property type="component" value="Unassembled WGS sequence"/>
</dbReference>
<dbReference type="InterPro" id="IPR036291">
    <property type="entry name" value="NAD(P)-bd_dom_sf"/>
</dbReference>
<proteinExistence type="predicted"/>
<dbReference type="Pfam" id="PF13460">
    <property type="entry name" value="NAD_binding_10"/>
    <property type="match status" value="1"/>
</dbReference>
<keyword evidence="3" id="KW-1185">Reference proteome</keyword>
<accession>A0A2S6ISV4</accession>
<protein>
    <recommendedName>
        <fullName evidence="1">NAD(P)-binding domain-containing protein</fullName>
    </recommendedName>
</protein>
<dbReference type="InterPro" id="IPR051606">
    <property type="entry name" value="Polyketide_Oxido-like"/>
</dbReference>
<comment type="caution">
    <text evidence="2">The sequence shown here is derived from an EMBL/GenBank/DDBJ whole genome shotgun (WGS) entry which is preliminary data.</text>
</comment>
<evidence type="ECO:0000313" key="2">
    <source>
        <dbReference type="EMBL" id="PPK97327.1"/>
    </source>
</evidence>